<gene>
    <name evidence="2" type="ORF">FPE_LOCUS12799</name>
</gene>
<dbReference type="PANTHER" id="PTHR48104">
    <property type="entry name" value="METACASPASE-4"/>
    <property type="match status" value="1"/>
</dbReference>
<reference evidence="2" key="1">
    <citation type="submission" date="2023-05" db="EMBL/GenBank/DDBJ databases">
        <authorList>
            <person name="Huff M."/>
        </authorList>
    </citation>
    <scope>NUCLEOTIDE SEQUENCE</scope>
</reference>
<keyword evidence="3" id="KW-1185">Reference proteome</keyword>
<protein>
    <submittedName>
        <fullName evidence="2">Uncharacterized protein</fullName>
    </submittedName>
</protein>
<dbReference type="GO" id="GO:0004197">
    <property type="term" value="F:cysteine-type endopeptidase activity"/>
    <property type="evidence" value="ECO:0007669"/>
    <property type="project" value="TreeGrafter"/>
</dbReference>
<accession>A0AAD2DT88</accession>
<sequence length="102" mass="11316">MGFSPISFFAPVGPLSVKLSIILLRKTQSMAFTGVATGALTYSFIKTLEQEPELTYGRLLIAMRERVRKAPEQVGLKGSHESQEPQLSTSQMFDIHSKPFTI</sequence>
<comment type="similarity">
    <text evidence="1">Belongs to the peptidase C14B family.</text>
</comment>
<dbReference type="AlphaFoldDB" id="A0AAD2DT88"/>
<dbReference type="Gene3D" id="3.40.50.12660">
    <property type="match status" value="1"/>
</dbReference>
<dbReference type="GO" id="GO:0005737">
    <property type="term" value="C:cytoplasm"/>
    <property type="evidence" value="ECO:0007669"/>
    <property type="project" value="TreeGrafter"/>
</dbReference>
<dbReference type="GO" id="GO:0006508">
    <property type="term" value="P:proteolysis"/>
    <property type="evidence" value="ECO:0007669"/>
    <property type="project" value="TreeGrafter"/>
</dbReference>
<evidence type="ECO:0000256" key="1">
    <source>
        <dbReference type="ARBA" id="ARBA00009005"/>
    </source>
</evidence>
<organism evidence="2 3">
    <name type="scientific">Fraxinus pennsylvanica</name>
    <dbReference type="NCBI Taxonomy" id="56036"/>
    <lineage>
        <taxon>Eukaryota</taxon>
        <taxon>Viridiplantae</taxon>
        <taxon>Streptophyta</taxon>
        <taxon>Embryophyta</taxon>
        <taxon>Tracheophyta</taxon>
        <taxon>Spermatophyta</taxon>
        <taxon>Magnoliopsida</taxon>
        <taxon>eudicotyledons</taxon>
        <taxon>Gunneridae</taxon>
        <taxon>Pentapetalae</taxon>
        <taxon>asterids</taxon>
        <taxon>lamiids</taxon>
        <taxon>Lamiales</taxon>
        <taxon>Oleaceae</taxon>
        <taxon>Oleeae</taxon>
        <taxon>Fraxinus</taxon>
    </lineage>
</organism>
<evidence type="ECO:0000313" key="3">
    <source>
        <dbReference type="Proteomes" id="UP000834106"/>
    </source>
</evidence>
<proteinExistence type="inferred from homology"/>
<evidence type="ECO:0000313" key="2">
    <source>
        <dbReference type="EMBL" id="CAI9765369.1"/>
    </source>
</evidence>
<dbReference type="PANTHER" id="PTHR48104:SF17">
    <property type="entry name" value="METACASPASE-3"/>
    <property type="match status" value="1"/>
</dbReference>
<name>A0AAD2DT88_9LAMI</name>
<dbReference type="EMBL" id="OU503042">
    <property type="protein sequence ID" value="CAI9765369.1"/>
    <property type="molecule type" value="Genomic_DNA"/>
</dbReference>
<dbReference type="Proteomes" id="UP000834106">
    <property type="component" value="Chromosome 7"/>
</dbReference>
<dbReference type="InterPro" id="IPR050452">
    <property type="entry name" value="Metacaspase"/>
</dbReference>